<reference evidence="8" key="1">
    <citation type="journal article" date="2009" name="Environ. Microbiol.">
        <title>Contribution of mobile genetic elements to Desulfovibrio vulgaris genome plasticity.</title>
        <authorList>
            <person name="Walker C.B."/>
            <person name="Stolyar S."/>
            <person name="Chivian D."/>
            <person name="Pinel N."/>
            <person name="Gabster J.A."/>
            <person name="Dehal P.S."/>
            <person name="He Z."/>
            <person name="Yang Z.K."/>
            <person name="Yen H.C."/>
            <person name="Zhou J."/>
            <person name="Wall J.D."/>
            <person name="Hazen T.C."/>
            <person name="Arkin A.P."/>
            <person name="Stahl D.A."/>
        </authorList>
    </citation>
    <scope>NUCLEOTIDE SEQUENCE [LARGE SCALE GENOMIC DNA]</scope>
    <source>
        <strain evidence="8">DP4</strain>
    </source>
</reference>
<dbReference type="EC" id="1.12.7.2" evidence="7"/>
<gene>
    <name evidence="7" type="ordered locus">Dvul_1385</name>
</gene>
<dbReference type="InterPro" id="IPR036991">
    <property type="entry name" value="Fe_hydrogenase_ssu_sf"/>
</dbReference>
<dbReference type="InterPro" id="IPR003149">
    <property type="entry name" value="Fe_hydrogenase_ssu"/>
</dbReference>
<accession>A0A0H3A866</accession>
<evidence type="ECO:0000259" key="6">
    <source>
        <dbReference type="SMART" id="SM00902"/>
    </source>
</evidence>
<dbReference type="Proteomes" id="UP000009173">
    <property type="component" value="Chromosome"/>
</dbReference>
<dbReference type="SMR" id="A0A0H3A866"/>
<evidence type="ECO:0000256" key="5">
    <source>
        <dbReference type="SAM" id="MobiDB-lite"/>
    </source>
</evidence>
<dbReference type="RefSeq" id="WP_010939058.1">
    <property type="nucleotide sequence ID" value="NC_008751.1"/>
</dbReference>
<keyword evidence="4" id="KW-0408">Iron</keyword>
<dbReference type="EMBL" id="CP000527">
    <property type="protein sequence ID" value="ABM28403.1"/>
    <property type="molecule type" value="Genomic_DNA"/>
</dbReference>
<feature type="region of interest" description="Disordered" evidence="5">
    <location>
        <begin position="103"/>
        <end position="123"/>
    </location>
</feature>
<dbReference type="AlphaFoldDB" id="A0A0H3A866"/>
<evidence type="ECO:0000256" key="1">
    <source>
        <dbReference type="ARBA" id="ARBA00004418"/>
    </source>
</evidence>
<dbReference type="GO" id="GO:0005506">
    <property type="term" value="F:iron ion binding"/>
    <property type="evidence" value="ECO:0007669"/>
    <property type="project" value="InterPro"/>
</dbReference>
<dbReference type="Pfam" id="PF02256">
    <property type="entry name" value="Fe_hyd_SSU"/>
    <property type="match status" value="1"/>
</dbReference>
<proteinExistence type="predicted"/>
<dbReference type="HOGENOM" id="CLU_163904_0_0_7"/>
<dbReference type="NCBIfam" id="TIGR01409">
    <property type="entry name" value="TAT_signal_seq"/>
    <property type="match status" value="1"/>
</dbReference>
<dbReference type="GO" id="GO:0042597">
    <property type="term" value="C:periplasmic space"/>
    <property type="evidence" value="ECO:0007669"/>
    <property type="project" value="UniProtKB-SubCell"/>
</dbReference>
<dbReference type="InterPro" id="IPR008953">
    <property type="entry name" value="Fe_hydrogenase_HydB"/>
</dbReference>
<name>A0A0H3A866_NITV4</name>
<dbReference type="KEGG" id="dvl:Dvul_1385"/>
<sequence length="123" mass="13624" precursor="true">MQIASITRRGFLKVACVTTGAALIGIRMTGKAVAAVKQIKDYMLDRINGVYGADAKFPVRASQDNTQVKALYKSYLEKPLGHKSHDLLHTHWFDKSKGVKELTTAGKLPNPRASEFEGPYPYE</sequence>
<comment type="subcellular location">
    <subcellularLocation>
        <location evidence="1">Periplasm</location>
    </subcellularLocation>
</comment>
<dbReference type="InterPro" id="IPR019546">
    <property type="entry name" value="TAT_signal_bac_arc"/>
</dbReference>
<dbReference type="InterPro" id="IPR006311">
    <property type="entry name" value="TAT_signal"/>
</dbReference>
<dbReference type="GO" id="GO:0009055">
    <property type="term" value="F:electron transfer activity"/>
    <property type="evidence" value="ECO:0007669"/>
    <property type="project" value="InterPro"/>
</dbReference>
<organism evidence="7 8">
    <name type="scientific">Nitratidesulfovibrio vulgaris (strain DP4)</name>
    <name type="common">Desulfovibrio vulgaris</name>
    <dbReference type="NCBI Taxonomy" id="391774"/>
    <lineage>
        <taxon>Bacteria</taxon>
        <taxon>Pseudomonadati</taxon>
        <taxon>Thermodesulfobacteriota</taxon>
        <taxon>Desulfovibrionia</taxon>
        <taxon>Desulfovibrionales</taxon>
        <taxon>Desulfovibrionaceae</taxon>
        <taxon>Nitratidesulfovibrio</taxon>
    </lineage>
</organism>
<dbReference type="PROSITE" id="PS51318">
    <property type="entry name" value="TAT"/>
    <property type="match status" value="1"/>
</dbReference>
<dbReference type="GO" id="GO:0051536">
    <property type="term" value="F:iron-sulfur cluster binding"/>
    <property type="evidence" value="ECO:0007669"/>
    <property type="project" value="UniProtKB-KW"/>
</dbReference>
<feature type="domain" description="Iron hydrogenase small subunit" evidence="6">
    <location>
        <begin position="37"/>
        <end position="96"/>
    </location>
</feature>
<evidence type="ECO:0000313" key="8">
    <source>
        <dbReference type="Proteomes" id="UP000009173"/>
    </source>
</evidence>
<keyword evidence="3" id="KW-0479">Metal-binding</keyword>
<dbReference type="SUPFAM" id="SSF48674">
    <property type="entry name" value="Fe-only hydrogenase smaller subunit"/>
    <property type="match status" value="1"/>
</dbReference>
<dbReference type="SMART" id="SM00902">
    <property type="entry name" value="Fe_hyd_SSU"/>
    <property type="match status" value="1"/>
</dbReference>
<keyword evidence="4" id="KW-0411">Iron-sulfur</keyword>
<evidence type="ECO:0000256" key="2">
    <source>
        <dbReference type="ARBA" id="ARBA00011771"/>
    </source>
</evidence>
<dbReference type="GO" id="GO:0008901">
    <property type="term" value="F:ferredoxin hydrogenase activity"/>
    <property type="evidence" value="ECO:0007669"/>
    <property type="project" value="UniProtKB-EC"/>
</dbReference>
<evidence type="ECO:0000256" key="4">
    <source>
        <dbReference type="ARBA" id="ARBA00023014"/>
    </source>
</evidence>
<protein>
    <submittedName>
        <fullName evidence="7">Ferredoxin hydrogenase</fullName>
        <ecNumber evidence="7">1.12.7.2</ecNumber>
    </submittedName>
</protein>
<keyword evidence="7" id="KW-0560">Oxidoreductase</keyword>
<evidence type="ECO:0000256" key="3">
    <source>
        <dbReference type="ARBA" id="ARBA00022723"/>
    </source>
</evidence>
<comment type="subunit">
    <text evidence="2">Heterodimer of a large and a small subunit.</text>
</comment>
<evidence type="ECO:0000313" key="7">
    <source>
        <dbReference type="EMBL" id="ABM28403.1"/>
    </source>
</evidence>
<dbReference type="Gene3D" id="4.10.260.20">
    <property type="entry name" value="Iron hydrogenase, small subunit"/>
    <property type="match status" value="1"/>
</dbReference>